<feature type="region of interest" description="Disordered" evidence="1">
    <location>
        <begin position="1"/>
        <end position="29"/>
    </location>
</feature>
<gene>
    <name evidence="2" type="ORF">FM996_20000</name>
</gene>
<dbReference type="InterPro" id="IPR007410">
    <property type="entry name" value="LpqE-like"/>
</dbReference>
<evidence type="ECO:0000313" key="2">
    <source>
        <dbReference type="EMBL" id="TRL25536.1"/>
    </source>
</evidence>
<dbReference type="Pfam" id="PF04314">
    <property type="entry name" value="PCuAC"/>
    <property type="match status" value="1"/>
</dbReference>
<dbReference type="AlphaFoldDB" id="A0A549SDE0"/>
<dbReference type="PANTHER" id="PTHR36302">
    <property type="entry name" value="BLR7088 PROTEIN"/>
    <property type="match status" value="1"/>
</dbReference>
<dbReference type="InterPro" id="IPR058248">
    <property type="entry name" value="Lxx211020-like"/>
</dbReference>
<dbReference type="SUPFAM" id="SSF110087">
    <property type="entry name" value="DR1885-like metal-binding protein"/>
    <property type="match status" value="1"/>
</dbReference>
<dbReference type="Proteomes" id="UP000316781">
    <property type="component" value="Unassembled WGS sequence"/>
</dbReference>
<protein>
    <submittedName>
        <fullName evidence="2">Copper chaperone PCu(A)C</fullName>
    </submittedName>
</protein>
<feature type="compositionally biased region" description="Basic and acidic residues" evidence="1">
    <location>
        <begin position="10"/>
        <end position="27"/>
    </location>
</feature>
<dbReference type="PANTHER" id="PTHR36302:SF1">
    <property type="entry name" value="COPPER CHAPERONE PCU(A)C"/>
    <property type="match status" value="1"/>
</dbReference>
<accession>A0A549SDE0</accession>
<dbReference type="Gene3D" id="2.60.40.1890">
    <property type="entry name" value="PCu(A)C copper chaperone"/>
    <property type="match status" value="1"/>
</dbReference>
<evidence type="ECO:0000256" key="1">
    <source>
        <dbReference type="SAM" id="MobiDB-lite"/>
    </source>
</evidence>
<proteinExistence type="predicted"/>
<organism evidence="2 3">
    <name type="scientific">Methylosinus sporium</name>
    <dbReference type="NCBI Taxonomy" id="428"/>
    <lineage>
        <taxon>Bacteria</taxon>
        <taxon>Pseudomonadati</taxon>
        <taxon>Pseudomonadota</taxon>
        <taxon>Alphaproteobacteria</taxon>
        <taxon>Hyphomicrobiales</taxon>
        <taxon>Methylocystaceae</taxon>
        <taxon>Methylosinus</taxon>
    </lineage>
</organism>
<sequence>MDATGRRVQKVNDHAFDRDRRNARESDTSVQISIRNSPLGAFSRYVCRFMCLSVRWRRSCGPRAEGHVQQSARDMITGSPRRRDLLSSIGYGKFCLLRALTLPLLLFATVALSAPAAIEVERAWCATPPKGVRIGACYLALRNDGKIEDRLLGVEAEAAGRVELHVTKVADGVGRMRPLADGVDLPPESVVDFREKGYHLMLVDLRGPLAEGETMRGTLRFERAGPRPVLFHIERPGAH</sequence>
<evidence type="ECO:0000313" key="3">
    <source>
        <dbReference type="Proteomes" id="UP000316781"/>
    </source>
</evidence>
<name>A0A549SDE0_METSR</name>
<reference evidence="2 3" key="1">
    <citation type="submission" date="2019-07" db="EMBL/GenBank/DDBJ databases">
        <title>Ln-dependent methylotrophs.</title>
        <authorList>
            <person name="Tani A."/>
        </authorList>
    </citation>
    <scope>NUCLEOTIDE SEQUENCE [LARGE SCALE GENOMIC DNA]</scope>
    <source>
        <strain evidence="2 3">SM89A</strain>
    </source>
</reference>
<comment type="caution">
    <text evidence="2">The sequence shown here is derived from an EMBL/GenBank/DDBJ whole genome shotgun (WGS) entry which is preliminary data.</text>
</comment>
<dbReference type="EMBL" id="VJMF01000102">
    <property type="protein sequence ID" value="TRL25536.1"/>
    <property type="molecule type" value="Genomic_DNA"/>
</dbReference>
<dbReference type="InterPro" id="IPR036182">
    <property type="entry name" value="PCuAC_sf"/>
</dbReference>